<sequence>MGRHTMARTVADVMTSHPATVDGDQPVSVAAALMRDNDTGAIIVNDHGRMAGIVTDRDITIRCVADDKGPDTPVREACSPGVEAVCPDTSIDQAVQLMRQHHVRRLPVLEDGRAVGILSIGDLAMERDPDSALADISAAEGNR</sequence>
<dbReference type="InterPro" id="IPR046342">
    <property type="entry name" value="CBS_dom_sf"/>
</dbReference>
<protein>
    <submittedName>
        <fullName evidence="4">CBS domain-containing protein</fullName>
    </submittedName>
</protein>
<comment type="caution">
    <text evidence="4">The sequence shown here is derived from an EMBL/GenBank/DDBJ whole genome shotgun (WGS) entry which is preliminary data.</text>
</comment>
<dbReference type="PANTHER" id="PTHR43080">
    <property type="entry name" value="CBS DOMAIN-CONTAINING PROTEIN CBSX3, MITOCHONDRIAL"/>
    <property type="match status" value="1"/>
</dbReference>
<keyword evidence="5" id="KW-1185">Reference proteome</keyword>
<dbReference type="InterPro" id="IPR000644">
    <property type="entry name" value="CBS_dom"/>
</dbReference>
<evidence type="ECO:0000256" key="2">
    <source>
        <dbReference type="PROSITE-ProRule" id="PRU00703"/>
    </source>
</evidence>
<proteinExistence type="predicted"/>
<evidence type="ECO:0000259" key="3">
    <source>
        <dbReference type="PROSITE" id="PS51371"/>
    </source>
</evidence>
<dbReference type="CDD" id="cd04622">
    <property type="entry name" value="CBS_pair_HRP1_like"/>
    <property type="match status" value="1"/>
</dbReference>
<reference evidence="4 5" key="1">
    <citation type="submission" date="2022-11" db="EMBL/GenBank/DDBJ databases">
        <title>Nonomuraea corallina sp. nov., a new species of the genus Nonomuraea isolated from sea side sediment in Thai sea.</title>
        <authorList>
            <person name="Ngamcharungchit C."/>
            <person name="Matsumoto A."/>
            <person name="Suriyachadkun C."/>
            <person name="Panbangred W."/>
            <person name="Inahashi Y."/>
            <person name="Intra B."/>
        </authorList>
    </citation>
    <scope>NUCLEOTIDE SEQUENCE [LARGE SCALE GENOMIC DNA]</scope>
    <source>
        <strain evidence="4 5">DSM 43553</strain>
    </source>
</reference>
<keyword evidence="1 2" id="KW-0129">CBS domain</keyword>
<dbReference type="Gene3D" id="3.10.580.10">
    <property type="entry name" value="CBS-domain"/>
    <property type="match status" value="1"/>
</dbReference>
<feature type="domain" description="CBS" evidence="3">
    <location>
        <begin position="14"/>
        <end position="72"/>
    </location>
</feature>
<feature type="domain" description="CBS" evidence="3">
    <location>
        <begin position="78"/>
        <end position="136"/>
    </location>
</feature>
<evidence type="ECO:0000313" key="4">
    <source>
        <dbReference type="EMBL" id="MDA0646936.1"/>
    </source>
</evidence>
<dbReference type="EMBL" id="JAPNUD010000239">
    <property type="protein sequence ID" value="MDA0646936.1"/>
    <property type="molecule type" value="Genomic_DNA"/>
</dbReference>
<name>A0ABT4TBS0_9ACTN</name>
<dbReference type="Proteomes" id="UP001212498">
    <property type="component" value="Unassembled WGS sequence"/>
</dbReference>
<accession>A0ABT4TBS0</accession>
<dbReference type="PANTHER" id="PTHR43080:SF2">
    <property type="entry name" value="CBS DOMAIN-CONTAINING PROTEIN"/>
    <property type="match status" value="1"/>
</dbReference>
<dbReference type="SUPFAM" id="SSF54631">
    <property type="entry name" value="CBS-domain pair"/>
    <property type="match status" value="1"/>
</dbReference>
<dbReference type="RefSeq" id="WP_261808598.1">
    <property type="nucleotide sequence ID" value="NZ_BAABFD010000002.1"/>
</dbReference>
<dbReference type="Pfam" id="PF00571">
    <property type="entry name" value="CBS"/>
    <property type="match status" value="2"/>
</dbReference>
<dbReference type="PROSITE" id="PS51371">
    <property type="entry name" value="CBS"/>
    <property type="match status" value="2"/>
</dbReference>
<dbReference type="SMART" id="SM00116">
    <property type="entry name" value="CBS"/>
    <property type="match status" value="2"/>
</dbReference>
<evidence type="ECO:0000256" key="1">
    <source>
        <dbReference type="ARBA" id="ARBA00023122"/>
    </source>
</evidence>
<organism evidence="4 5">
    <name type="scientific">Nonomuraea ferruginea</name>
    <dbReference type="NCBI Taxonomy" id="46174"/>
    <lineage>
        <taxon>Bacteria</taxon>
        <taxon>Bacillati</taxon>
        <taxon>Actinomycetota</taxon>
        <taxon>Actinomycetes</taxon>
        <taxon>Streptosporangiales</taxon>
        <taxon>Streptosporangiaceae</taxon>
        <taxon>Nonomuraea</taxon>
    </lineage>
</organism>
<evidence type="ECO:0000313" key="5">
    <source>
        <dbReference type="Proteomes" id="UP001212498"/>
    </source>
</evidence>
<dbReference type="InterPro" id="IPR051257">
    <property type="entry name" value="Diverse_CBS-Domain"/>
</dbReference>
<gene>
    <name evidence="4" type="ORF">OUY24_40450</name>
</gene>